<feature type="compositionally biased region" description="Basic and acidic residues" evidence="2">
    <location>
        <begin position="321"/>
        <end position="330"/>
    </location>
</feature>
<dbReference type="EMBL" id="JAATIQ010000013">
    <property type="protein sequence ID" value="KAF4401262.1"/>
    <property type="molecule type" value="Genomic_DNA"/>
</dbReference>
<dbReference type="PANTHER" id="PTHR33701:SF3">
    <property type="entry name" value="TRANSCRIPTIONAL REGULATOR ATRX"/>
    <property type="match status" value="1"/>
</dbReference>
<name>A0A7J6I123_CANSA</name>
<reference evidence="5 6" key="1">
    <citation type="journal article" date="2020" name="bioRxiv">
        <title>Sequence and annotation of 42 cannabis genomes reveals extensive copy number variation in cannabinoid synthesis and pathogen resistance genes.</title>
        <authorList>
            <person name="Mckernan K.J."/>
            <person name="Helbert Y."/>
            <person name="Kane L.T."/>
            <person name="Ebling H."/>
            <person name="Zhang L."/>
            <person name="Liu B."/>
            <person name="Eaton Z."/>
            <person name="Mclaughlin S."/>
            <person name="Kingan S."/>
            <person name="Baybayan P."/>
            <person name="Concepcion G."/>
            <person name="Jordan M."/>
            <person name="Riva A."/>
            <person name="Barbazuk W."/>
            <person name="Harkins T."/>
        </authorList>
    </citation>
    <scope>NUCLEOTIDE SEQUENCE [LARGE SCALE GENOMIC DNA]</scope>
    <source>
        <strain evidence="5 6">cv. Jamaican Lion 4</strain>
        <strain evidence="4">Father</strain>
        <strain evidence="3">Mother</strain>
        <tissue evidence="4">Leaf</tissue>
    </source>
</reference>
<proteinExistence type="predicted"/>
<feature type="compositionally biased region" description="Basic and acidic residues" evidence="2">
    <location>
        <begin position="1"/>
        <end position="11"/>
    </location>
</feature>
<feature type="compositionally biased region" description="Polar residues" evidence="2">
    <location>
        <begin position="12"/>
        <end position="22"/>
    </location>
</feature>
<feature type="region of interest" description="Disordered" evidence="2">
    <location>
        <begin position="489"/>
        <end position="510"/>
    </location>
</feature>
<feature type="compositionally biased region" description="Basic and acidic residues" evidence="2">
    <location>
        <begin position="345"/>
        <end position="354"/>
    </location>
</feature>
<evidence type="ECO:0000256" key="2">
    <source>
        <dbReference type="SAM" id="MobiDB-lite"/>
    </source>
</evidence>
<comment type="caution">
    <text evidence="4">The sequence shown here is derived from an EMBL/GenBank/DDBJ whole genome shotgun (WGS) entry which is preliminary data.</text>
</comment>
<evidence type="ECO:0000313" key="3">
    <source>
        <dbReference type="EMBL" id="KAF4367969.1"/>
    </source>
</evidence>
<feature type="coiled-coil region" evidence="1">
    <location>
        <begin position="38"/>
        <end position="72"/>
    </location>
</feature>
<feature type="compositionally biased region" description="Basic and acidic residues" evidence="2">
    <location>
        <begin position="442"/>
        <end position="452"/>
    </location>
</feature>
<dbReference type="AlphaFoldDB" id="A0A7J6I123"/>
<dbReference type="Proteomes" id="UP000583929">
    <property type="component" value="Unassembled WGS sequence"/>
</dbReference>
<feature type="region of interest" description="Disordered" evidence="2">
    <location>
        <begin position="83"/>
        <end position="460"/>
    </location>
</feature>
<organism evidence="4 6">
    <name type="scientific">Cannabis sativa</name>
    <name type="common">Hemp</name>
    <name type="synonym">Marijuana</name>
    <dbReference type="NCBI Taxonomy" id="3483"/>
    <lineage>
        <taxon>Eukaryota</taxon>
        <taxon>Viridiplantae</taxon>
        <taxon>Streptophyta</taxon>
        <taxon>Embryophyta</taxon>
        <taxon>Tracheophyta</taxon>
        <taxon>Spermatophyta</taxon>
        <taxon>Magnoliopsida</taxon>
        <taxon>eudicotyledons</taxon>
        <taxon>Gunneridae</taxon>
        <taxon>Pentapetalae</taxon>
        <taxon>rosids</taxon>
        <taxon>fabids</taxon>
        <taxon>Rosales</taxon>
        <taxon>Cannabaceae</taxon>
        <taxon>Cannabis</taxon>
    </lineage>
</organism>
<accession>A0A7J6I123</accession>
<sequence length="665" mass="74538">MPKSNHEKQDQRSNSSMEDSSMTIEFLRARLLAERSVSKSARQRAEELAKRVEELEEQLRIVSIQRRMAEKATVDVLTILENQGISDTSEAFDSSSDQDAHRESHEGDHYPTQEEHFTSRRQSNLEEFSGSDRDASPVSGRSLSWKGRSKSPRSHEKYKNPSTRRRNAFSSLGSSSSSSRHHFGKSCRQIRRRETRTVVEEHKTEPIKFDSQENGFASATPPEDVLDSSDSRSGTVRKCSESKKVLSEGPLSGGVESQRINNHIDVNGHGKDRDMKKALEDQAHLIDQYEEMEKAQNEWEEKFRENNISTPDSYDPGNHSDITEERDEVKPLTLPNNETDISEPEEAKPKEIDLSKMQPNGILAPSHAEMVEDQTSSRTNSAGSRSPAQEFAFPTASERGIQQSEDNHDCQPSEILCQDPPLHGPLSNRSLVSNSSELGSSSHEREASEGQNDHYALVPHNPPNALGGVLDALKQAKLSLHQKINRLPPDGRITVKKSTEQSPFDTRIGDRTEIPTGCSGLFRLPTDFSAEVNTRVNFLSSGSHLTPYYPDNRVAVTAPDRFVSTPYMENQAGFRTDDRFFSSGSLPSGSRASTLNSRYDPYLNNGFNRYNYTSHPPYPPFPDLMRHIPSDEGLLRPFPSSSRPYESPVDGSPLYSDQAGPNMYR</sequence>
<feature type="region of interest" description="Disordered" evidence="2">
    <location>
        <begin position="632"/>
        <end position="665"/>
    </location>
</feature>
<keyword evidence="6" id="KW-1185">Reference proteome</keyword>
<feature type="compositionally biased region" description="Low complexity" evidence="2">
    <location>
        <begin position="430"/>
        <end position="441"/>
    </location>
</feature>
<feature type="compositionally biased region" description="Basic and acidic residues" evidence="2">
    <location>
        <begin position="291"/>
        <end position="305"/>
    </location>
</feature>
<protein>
    <submittedName>
        <fullName evidence="4">Uncharacterized protein</fullName>
    </submittedName>
</protein>
<gene>
    <name evidence="3" type="ORF">F8388_002580</name>
    <name evidence="4" type="ORF">G4B88_014103</name>
</gene>
<feature type="compositionally biased region" description="Basic and acidic residues" evidence="2">
    <location>
        <begin position="266"/>
        <end position="284"/>
    </location>
</feature>
<feature type="compositionally biased region" description="Basic and acidic residues" evidence="2">
    <location>
        <begin position="195"/>
        <end position="211"/>
    </location>
</feature>
<dbReference type="PANTHER" id="PTHR33701">
    <property type="entry name" value="TRANSMEMBRANE PROTEIN"/>
    <property type="match status" value="1"/>
</dbReference>
<evidence type="ECO:0000313" key="5">
    <source>
        <dbReference type="Proteomes" id="UP000525078"/>
    </source>
</evidence>
<dbReference type="EMBL" id="JAATIP010000137">
    <property type="protein sequence ID" value="KAF4367969.1"/>
    <property type="molecule type" value="Genomic_DNA"/>
</dbReference>
<dbReference type="Proteomes" id="UP000525078">
    <property type="component" value="Unassembled WGS sequence"/>
</dbReference>
<evidence type="ECO:0000256" key="1">
    <source>
        <dbReference type="SAM" id="Coils"/>
    </source>
</evidence>
<feature type="compositionally biased region" description="Basic and acidic residues" evidence="2">
    <location>
        <begin position="98"/>
        <end position="118"/>
    </location>
</feature>
<feature type="compositionally biased region" description="Basic residues" evidence="2">
    <location>
        <begin position="179"/>
        <end position="194"/>
    </location>
</feature>
<feature type="compositionally biased region" description="Polar residues" evidence="2">
    <location>
        <begin position="373"/>
        <end position="387"/>
    </location>
</feature>
<evidence type="ECO:0000313" key="6">
    <source>
        <dbReference type="Proteomes" id="UP000583929"/>
    </source>
</evidence>
<evidence type="ECO:0000313" key="4">
    <source>
        <dbReference type="EMBL" id="KAF4401262.1"/>
    </source>
</evidence>
<keyword evidence="1" id="KW-0175">Coiled coil</keyword>
<feature type="compositionally biased region" description="Polar residues" evidence="2">
    <location>
        <begin position="83"/>
        <end position="97"/>
    </location>
</feature>
<feature type="region of interest" description="Disordered" evidence="2">
    <location>
        <begin position="1"/>
        <end position="22"/>
    </location>
</feature>